<dbReference type="GO" id="GO:0006355">
    <property type="term" value="P:regulation of DNA-templated transcription"/>
    <property type="evidence" value="ECO:0007669"/>
    <property type="project" value="InterPro"/>
</dbReference>
<accession>A0A1X4G4H5</accession>
<organism evidence="1 2">
    <name type="scientific">Cylindrospermopsis raciborskii CENA303</name>
    <dbReference type="NCBI Taxonomy" id="1170769"/>
    <lineage>
        <taxon>Bacteria</taxon>
        <taxon>Bacillati</taxon>
        <taxon>Cyanobacteriota</taxon>
        <taxon>Cyanophyceae</taxon>
        <taxon>Nostocales</taxon>
        <taxon>Aphanizomenonaceae</taxon>
        <taxon>Cylindrospermopsis</taxon>
    </lineage>
</organism>
<name>A0A1X4G4H5_9CYAN</name>
<dbReference type="SUPFAM" id="SSF54447">
    <property type="entry name" value="ssDNA-binding transcriptional regulator domain"/>
    <property type="match status" value="1"/>
</dbReference>
<dbReference type="InterPro" id="IPR014947">
    <property type="entry name" value="DUF1818"/>
</dbReference>
<protein>
    <recommendedName>
        <fullName evidence="3">DUF1818 domain-containing protein</fullName>
    </recommendedName>
</protein>
<evidence type="ECO:0000313" key="1">
    <source>
        <dbReference type="EMBL" id="OSO89445.1"/>
    </source>
</evidence>
<proteinExistence type="predicted"/>
<dbReference type="Pfam" id="PF08848">
    <property type="entry name" value="DUF1818"/>
    <property type="match status" value="1"/>
</dbReference>
<sequence length="121" mass="13764">MQKVVKRGAGWQIGWKPDSTQFNGLVGSDDWAVELTELELEHFCHLLTQLVETITVFTSELMDEEKITCEAETDLVWMEVEGYAHLYSMRFILTNGRSVQGYLSPHAVQELVKAVATLKVF</sequence>
<reference evidence="2" key="1">
    <citation type="submission" date="2017-04" db="EMBL/GenBank/DDBJ databases">
        <authorList>
            <person name="Abreu V.A."/>
            <person name="Popin R.V."/>
            <person name="Rigonato J."/>
            <person name="Andreote A.P."/>
            <person name="Schaker P.C."/>
            <person name="Hoff-Risseti C."/>
            <person name="Alvarenga D.O."/>
            <person name="Varani A.M."/>
            <person name="Fiore M.F."/>
        </authorList>
    </citation>
    <scope>NUCLEOTIDE SEQUENCE [LARGE SCALE GENOMIC DNA]</scope>
    <source>
        <strain evidence="2">CENA303</strain>
    </source>
</reference>
<dbReference type="InterPro" id="IPR009044">
    <property type="entry name" value="ssDNA-bd_transcriptional_reg"/>
</dbReference>
<dbReference type="AlphaFoldDB" id="A0A1X4G4H5"/>
<evidence type="ECO:0008006" key="3">
    <source>
        <dbReference type="Google" id="ProtNLM"/>
    </source>
</evidence>
<evidence type="ECO:0000313" key="2">
    <source>
        <dbReference type="Proteomes" id="UP000192997"/>
    </source>
</evidence>
<dbReference type="RefSeq" id="WP_085728769.1">
    <property type="nucleotide sequence ID" value="NZ_NBYN01000055.1"/>
</dbReference>
<dbReference type="Gene3D" id="2.30.31.10">
    <property type="entry name" value="Transcriptional Coactivator Pc4, Chain A"/>
    <property type="match status" value="1"/>
</dbReference>
<dbReference type="Proteomes" id="UP000192997">
    <property type="component" value="Unassembled WGS sequence"/>
</dbReference>
<gene>
    <name evidence="1" type="ORF">B7O87_12255</name>
</gene>
<dbReference type="EMBL" id="NBYN01000055">
    <property type="protein sequence ID" value="OSO89445.1"/>
    <property type="molecule type" value="Genomic_DNA"/>
</dbReference>
<dbReference type="GO" id="GO:0003677">
    <property type="term" value="F:DNA binding"/>
    <property type="evidence" value="ECO:0007669"/>
    <property type="project" value="InterPro"/>
</dbReference>
<comment type="caution">
    <text evidence="1">The sequence shown here is derived from an EMBL/GenBank/DDBJ whole genome shotgun (WGS) entry which is preliminary data.</text>
</comment>